<reference evidence="6 7" key="1">
    <citation type="journal article" date="2017" name="BMC Genomics">
        <title>Comparative genomic and phylogenomic analyses of the Bifidobacteriaceae family.</title>
        <authorList>
            <person name="Lugli G.A."/>
            <person name="Milani C."/>
            <person name="Turroni F."/>
            <person name="Duranti S."/>
            <person name="Mancabelli L."/>
            <person name="Mangifesta M."/>
            <person name="Ferrario C."/>
            <person name="Modesto M."/>
            <person name="Mattarelli P."/>
            <person name="Jiri K."/>
            <person name="van Sinderen D."/>
            <person name="Ventura M."/>
        </authorList>
    </citation>
    <scope>NUCLEOTIDE SEQUENCE [LARGE SCALE GENOMIC DNA]</scope>
    <source>
        <strain evidence="6 7">DSM 28807</strain>
    </source>
</reference>
<evidence type="ECO:0000256" key="4">
    <source>
        <dbReference type="ARBA" id="ARBA00023163"/>
    </source>
</evidence>
<dbReference type="EMBL" id="MWWX01000020">
    <property type="protein sequence ID" value="OZG59728.1"/>
    <property type="molecule type" value="Genomic_DNA"/>
</dbReference>
<dbReference type="PROSITE" id="PS50937">
    <property type="entry name" value="HTH_MERR_2"/>
    <property type="match status" value="1"/>
</dbReference>
<organism evidence="6 7">
    <name type="scientific">Bifidobacterium lemurum</name>
    <dbReference type="NCBI Taxonomy" id="1603886"/>
    <lineage>
        <taxon>Bacteria</taxon>
        <taxon>Bacillati</taxon>
        <taxon>Actinomycetota</taxon>
        <taxon>Actinomycetes</taxon>
        <taxon>Bifidobacteriales</taxon>
        <taxon>Bifidobacteriaceae</taxon>
        <taxon>Bifidobacterium</taxon>
    </lineage>
</organism>
<protein>
    <submittedName>
        <fullName evidence="6">MerR family transcriptional regulator</fullName>
    </submittedName>
</protein>
<dbReference type="InterPro" id="IPR047057">
    <property type="entry name" value="MerR_fam"/>
</dbReference>
<keyword evidence="3" id="KW-0238">DNA-binding</keyword>
<evidence type="ECO:0000256" key="2">
    <source>
        <dbReference type="ARBA" id="ARBA00023015"/>
    </source>
</evidence>
<feature type="domain" description="HTH merR-type" evidence="5">
    <location>
        <begin position="1"/>
        <end position="71"/>
    </location>
</feature>
<accession>A0A261FKW5</accession>
<sequence>MERTIQETAELTGIAASTIRFYDRKGLLLRVRRNESGYRVFDDAAVNELRIVDFWRHTGMSIENIRRLAVLANNSELDMDDRQELLRVTRSEVEAEIQRLRHALELIDSFAERYESEQFSAADKEEFQDADIAWMRDMLSSKP</sequence>
<evidence type="ECO:0000259" key="5">
    <source>
        <dbReference type="PROSITE" id="PS50937"/>
    </source>
</evidence>
<dbReference type="SUPFAM" id="SSF46955">
    <property type="entry name" value="Putative DNA-binding domain"/>
    <property type="match status" value="1"/>
</dbReference>
<name>A0A261FKW5_9BIFI</name>
<dbReference type="PANTHER" id="PTHR30204:SF69">
    <property type="entry name" value="MERR-FAMILY TRANSCRIPTIONAL REGULATOR"/>
    <property type="match status" value="1"/>
</dbReference>
<dbReference type="RefSeq" id="WP_072727154.1">
    <property type="nucleotide sequence ID" value="NZ_BDIS01000042.1"/>
</dbReference>
<dbReference type="OrthoDB" id="9802039at2"/>
<dbReference type="PANTHER" id="PTHR30204">
    <property type="entry name" value="REDOX-CYCLING DRUG-SENSING TRANSCRIPTIONAL ACTIVATOR SOXR"/>
    <property type="match status" value="1"/>
</dbReference>
<dbReference type="AlphaFoldDB" id="A0A261FKW5"/>
<evidence type="ECO:0000256" key="1">
    <source>
        <dbReference type="ARBA" id="ARBA00022491"/>
    </source>
</evidence>
<dbReference type="GO" id="GO:0003700">
    <property type="term" value="F:DNA-binding transcription factor activity"/>
    <property type="evidence" value="ECO:0007669"/>
    <property type="project" value="InterPro"/>
</dbReference>
<dbReference type="STRING" id="1603886.GCA_001895165_02327"/>
<keyword evidence="7" id="KW-1185">Reference proteome</keyword>
<keyword evidence="2" id="KW-0805">Transcription regulation</keyword>
<dbReference type="InterPro" id="IPR000551">
    <property type="entry name" value="MerR-type_HTH_dom"/>
</dbReference>
<dbReference type="GO" id="GO:0003677">
    <property type="term" value="F:DNA binding"/>
    <property type="evidence" value="ECO:0007669"/>
    <property type="project" value="UniProtKB-KW"/>
</dbReference>
<comment type="caution">
    <text evidence="6">The sequence shown here is derived from an EMBL/GenBank/DDBJ whole genome shotgun (WGS) entry which is preliminary data.</text>
</comment>
<dbReference type="Proteomes" id="UP000216352">
    <property type="component" value="Unassembled WGS sequence"/>
</dbReference>
<gene>
    <name evidence="6" type="ORF">BLEM_2203</name>
</gene>
<dbReference type="Gene3D" id="1.10.1660.10">
    <property type="match status" value="1"/>
</dbReference>
<proteinExistence type="predicted"/>
<dbReference type="SMART" id="SM00422">
    <property type="entry name" value="HTH_MERR"/>
    <property type="match status" value="1"/>
</dbReference>
<evidence type="ECO:0000313" key="6">
    <source>
        <dbReference type="EMBL" id="OZG59728.1"/>
    </source>
</evidence>
<dbReference type="Pfam" id="PF13411">
    <property type="entry name" value="MerR_1"/>
    <property type="match status" value="1"/>
</dbReference>
<keyword evidence="4" id="KW-0804">Transcription</keyword>
<evidence type="ECO:0000313" key="7">
    <source>
        <dbReference type="Proteomes" id="UP000216352"/>
    </source>
</evidence>
<dbReference type="InterPro" id="IPR009061">
    <property type="entry name" value="DNA-bd_dom_put_sf"/>
</dbReference>
<evidence type="ECO:0000256" key="3">
    <source>
        <dbReference type="ARBA" id="ARBA00023125"/>
    </source>
</evidence>
<dbReference type="PRINTS" id="PR00040">
    <property type="entry name" value="HTHMERR"/>
</dbReference>
<keyword evidence="1" id="KW-0678">Repressor</keyword>